<dbReference type="InterPro" id="IPR050488">
    <property type="entry name" value="Ig_Fc_receptor"/>
</dbReference>
<keyword evidence="1" id="KW-0732">Signal</keyword>
<evidence type="ECO:0000256" key="1">
    <source>
        <dbReference type="ARBA" id="ARBA00022729"/>
    </source>
</evidence>
<keyword evidence="5" id="KW-1185">Reference proteome</keyword>
<feature type="domain" description="Ig-like" evidence="3">
    <location>
        <begin position="175"/>
        <end position="229"/>
    </location>
</feature>
<evidence type="ECO:0000259" key="3">
    <source>
        <dbReference type="PROSITE" id="PS50835"/>
    </source>
</evidence>
<dbReference type="Ensembl" id="ENSSDUT00000012373.1">
    <property type="protein sequence ID" value="ENSSDUP00000012153.1"/>
    <property type="gene ID" value="ENSSDUG00000008846.1"/>
</dbReference>
<keyword evidence="2" id="KW-1015">Disulfide bond</keyword>
<dbReference type="InterPro" id="IPR003599">
    <property type="entry name" value="Ig_sub"/>
</dbReference>
<name>A0A3B4U1U1_SERDU</name>
<dbReference type="GO" id="GO:0006955">
    <property type="term" value="P:immune response"/>
    <property type="evidence" value="ECO:0007669"/>
    <property type="project" value="TreeGrafter"/>
</dbReference>
<dbReference type="PANTHER" id="PTHR11481:SF64">
    <property type="entry name" value="FC RECEPTOR-LIKE PROTEIN 4"/>
    <property type="match status" value="1"/>
</dbReference>
<dbReference type="GeneTree" id="ENSGT01120000273181"/>
<dbReference type="SMART" id="SM00409">
    <property type="entry name" value="IG"/>
    <property type="match status" value="2"/>
</dbReference>
<dbReference type="GO" id="GO:0004888">
    <property type="term" value="F:transmembrane signaling receptor activity"/>
    <property type="evidence" value="ECO:0007669"/>
    <property type="project" value="TreeGrafter"/>
</dbReference>
<dbReference type="GO" id="GO:0007166">
    <property type="term" value="P:cell surface receptor signaling pathway"/>
    <property type="evidence" value="ECO:0007669"/>
    <property type="project" value="TreeGrafter"/>
</dbReference>
<dbReference type="InterPro" id="IPR007110">
    <property type="entry name" value="Ig-like_dom"/>
</dbReference>
<accession>A0A3B4U1U1</accession>
<dbReference type="InterPro" id="IPR013783">
    <property type="entry name" value="Ig-like_fold"/>
</dbReference>
<dbReference type="OMA" id="WSESIIL"/>
<evidence type="ECO:0000313" key="5">
    <source>
        <dbReference type="Proteomes" id="UP000261420"/>
    </source>
</evidence>
<dbReference type="InterPro" id="IPR036179">
    <property type="entry name" value="Ig-like_dom_sf"/>
</dbReference>
<evidence type="ECO:0000256" key="2">
    <source>
        <dbReference type="ARBA" id="ARBA00023157"/>
    </source>
</evidence>
<organism evidence="4 5">
    <name type="scientific">Seriola dumerili</name>
    <name type="common">Greater amberjack</name>
    <name type="synonym">Caranx dumerili</name>
    <dbReference type="NCBI Taxonomy" id="41447"/>
    <lineage>
        <taxon>Eukaryota</taxon>
        <taxon>Metazoa</taxon>
        <taxon>Chordata</taxon>
        <taxon>Craniata</taxon>
        <taxon>Vertebrata</taxon>
        <taxon>Euteleostomi</taxon>
        <taxon>Actinopterygii</taxon>
        <taxon>Neopterygii</taxon>
        <taxon>Teleostei</taxon>
        <taxon>Neoteleostei</taxon>
        <taxon>Acanthomorphata</taxon>
        <taxon>Carangaria</taxon>
        <taxon>Carangiformes</taxon>
        <taxon>Carangidae</taxon>
        <taxon>Seriola</taxon>
    </lineage>
</organism>
<evidence type="ECO:0000313" key="4">
    <source>
        <dbReference type="Ensembl" id="ENSSDUP00000012153.1"/>
    </source>
</evidence>
<proteinExistence type="predicted"/>
<protein>
    <recommendedName>
        <fullName evidence="3">Ig-like domain-containing protein</fullName>
    </recommendedName>
</protein>
<dbReference type="PROSITE" id="PS50835">
    <property type="entry name" value="IG_LIKE"/>
    <property type="match status" value="2"/>
</dbReference>
<dbReference type="SUPFAM" id="SSF48726">
    <property type="entry name" value="Immunoglobulin"/>
    <property type="match status" value="2"/>
</dbReference>
<dbReference type="GO" id="GO:0009897">
    <property type="term" value="C:external side of plasma membrane"/>
    <property type="evidence" value="ECO:0007669"/>
    <property type="project" value="TreeGrafter"/>
</dbReference>
<feature type="domain" description="Ig-like" evidence="3">
    <location>
        <begin position="93"/>
        <end position="164"/>
    </location>
</feature>
<dbReference type="Gene3D" id="2.60.40.10">
    <property type="entry name" value="Immunoglobulins"/>
    <property type="match status" value="2"/>
</dbReference>
<reference evidence="4" key="2">
    <citation type="submission" date="2025-09" db="UniProtKB">
        <authorList>
            <consortium name="Ensembl"/>
        </authorList>
    </citation>
    <scope>IDENTIFICATION</scope>
</reference>
<reference evidence="4" key="1">
    <citation type="submission" date="2025-08" db="UniProtKB">
        <authorList>
            <consortium name="Ensembl"/>
        </authorList>
    </citation>
    <scope>IDENTIFICATION</scope>
</reference>
<dbReference type="AlphaFoldDB" id="A0A3B4U1U1"/>
<dbReference type="PANTHER" id="PTHR11481">
    <property type="entry name" value="IMMUNOGLOBULIN FC RECEPTOR"/>
    <property type="match status" value="1"/>
</dbReference>
<sequence length="296" mass="33556">FLLRPLRLQQEEAHFKNNILVPRFLYVLPCLCQSYKREKHLMFISHGGIYHCRGGRRDTAFSTENSESVTIEKTVSNKAVVFLQPNWPLVFTGETITVRCGIHGGGSTEWEYEWSEPKSSTVPAYDEYRIDSASVSDSGNYRCKGKDKRDLFSSTEWSDVITLTVSGKEDSFAAGGRVTLTCSVNPSSSGWKYYWYTGEKTSEPLTTQDAVSHSSGDISVSQEGLYWCRGGRGDPVYYTEFSDSLVCFCVSPLIKQMLCCHLSLSIFFLPYRVNTTTCQVLIWNRLNVFASFSKWK</sequence>
<dbReference type="Proteomes" id="UP000261420">
    <property type="component" value="Unplaced"/>
</dbReference>